<dbReference type="InterPro" id="IPR018337">
    <property type="entry name" value="Cell_wall/Cho-bd_repeat"/>
</dbReference>
<reference evidence="5 6" key="1">
    <citation type="submission" date="2016-05" db="EMBL/GenBank/DDBJ databases">
        <title>Microbial solvent formation.</title>
        <authorList>
            <person name="Poehlein A."/>
            <person name="Montoya Solano J.D."/>
            <person name="Flitsch S."/>
            <person name="Krabben P."/>
            <person name="Duerre P."/>
            <person name="Daniel R."/>
        </authorList>
    </citation>
    <scope>NUCLEOTIDE SEQUENCE [LARGE SCALE GENOMIC DNA]</scope>
    <source>
        <strain evidence="5 6">L1-8</strain>
    </source>
</reference>
<dbReference type="Gene3D" id="2.10.270.10">
    <property type="entry name" value="Cholin Binding"/>
    <property type="match status" value="1"/>
</dbReference>
<comment type="caution">
    <text evidence="5">The sequence shown here is derived from an EMBL/GenBank/DDBJ whole genome shotgun (WGS) entry which is preliminary data.</text>
</comment>
<evidence type="ECO:0000313" key="5">
    <source>
        <dbReference type="EMBL" id="OOM14484.1"/>
    </source>
</evidence>
<evidence type="ECO:0000256" key="1">
    <source>
        <dbReference type="ARBA" id="ARBA00022737"/>
    </source>
</evidence>
<dbReference type="Pfam" id="PF19127">
    <property type="entry name" value="Choline_bind_3"/>
    <property type="match status" value="1"/>
</dbReference>
<evidence type="ECO:0000313" key="6">
    <source>
        <dbReference type="Proteomes" id="UP000191154"/>
    </source>
</evidence>
<feature type="signal peptide" evidence="3">
    <location>
        <begin position="1"/>
        <end position="29"/>
    </location>
</feature>
<protein>
    <recommendedName>
        <fullName evidence="7">Cell wall binding repeat protein</fullName>
    </recommendedName>
</protein>
<dbReference type="AlphaFoldDB" id="A0A1S8NDC1"/>
<keyword evidence="1" id="KW-0677">Repeat</keyword>
<dbReference type="Proteomes" id="UP000191154">
    <property type="component" value="Unassembled WGS sequence"/>
</dbReference>
<feature type="repeat" description="Cell wall-binding" evidence="2">
    <location>
        <begin position="47"/>
        <end position="66"/>
    </location>
</feature>
<evidence type="ECO:0000256" key="3">
    <source>
        <dbReference type="SAM" id="SignalP"/>
    </source>
</evidence>
<evidence type="ECO:0000256" key="2">
    <source>
        <dbReference type="PROSITE-ProRule" id="PRU00591"/>
    </source>
</evidence>
<feature type="chain" id="PRO_5011901456" description="Cell wall binding repeat protein" evidence="3">
    <location>
        <begin position="30"/>
        <end position="165"/>
    </location>
</feature>
<evidence type="ECO:0000313" key="4">
    <source>
        <dbReference type="EMBL" id="OOM05824.1"/>
    </source>
</evidence>
<proteinExistence type="predicted"/>
<organism evidence="5 6">
    <name type="scientific">Clostridium saccharobutylicum</name>
    <dbReference type="NCBI Taxonomy" id="169679"/>
    <lineage>
        <taxon>Bacteria</taxon>
        <taxon>Bacillati</taxon>
        <taxon>Bacillota</taxon>
        <taxon>Clostridia</taxon>
        <taxon>Eubacteriales</taxon>
        <taxon>Clostridiaceae</taxon>
        <taxon>Clostridium</taxon>
    </lineage>
</organism>
<dbReference type="RefSeq" id="WP_077864743.1">
    <property type="nucleotide sequence ID" value="NZ_LZYZ01000002.1"/>
</dbReference>
<gene>
    <name evidence="5" type="ORF">CLOSAC_13640</name>
    <name evidence="4" type="ORF">CLOSAC_44030</name>
</gene>
<sequence length="165" mass="18840">MLKKHLNKIMALGIIATSIMTFSSIGANAEWKSDSIGWWNTEGSSYSTGWKLIDGNWYYFYSNGYMAHDTAIEGYYLGSGGAWTNSIITKQQAVQTVLNDHKYIDKPNDNDISLVKIYNKTYYRIYTHITYPLTDFNGGTKYRTESDTTAYVDIYTGKLYYGIES</sequence>
<evidence type="ECO:0008006" key="7">
    <source>
        <dbReference type="Google" id="ProtNLM"/>
    </source>
</evidence>
<name>A0A1S8NDC1_CLOSA</name>
<dbReference type="PROSITE" id="PS51170">
    <property type="entry name" value="CW"/>
    <property type="match status" value="1"/>
</dbReference>
<keyword evidence="3" id="KW-0732">Signal</keyword>
<accession>A0A1S8NDC1</accession>
<dbReference type="SUPFAM" id="SSF69360">
    <property type="entry name" value="Cell wall binding repeat"/>
    <property type="match status" value="1"/>
</dbReference>
<dbReference type="STRING" id="169679.CSACC_19120"/>
<dbReference type="EMBL" id="LZYZ01000002">
    <property type="protein sequence ID" value="OOM14484.1"/>
    <property type="molecule type" value="Genomic_DNA"/>
</dbReference>
<dbReference type="EMBL" id="LZYZ01000011">
    <property type="protein sequence ID" value="OOM05824.1"/>
    <property type="molecule type" value="Genomic_DNA"/>
</dbReference>